<organism evidence="2 3">
    <name type="scientific">Nocardioides terrae</name>
    <dbReference type="NCBI Taxonomy" id="574651"/>
    <lineage>
        <taxon>Bacteria</taxon>
        <taxon>Bacillati</taxon>
        <taxon>Actinomycetota</taxon>
        <taxon>Actinomycetes</taxon>
        <taxon>Propionibacteriales</taxon>
        <taxon>Nocardioidaceae</taxon>
        <taxon>Nocardioides</taxon>
    </lineage>
</organism>
<keyword evidence="1" id="KW-0812">Transmembrane</keyword>
<dbReference type="RefSeq" id="WP_091125528.1">
    <property type="nucleotide sequence ID" value="NZ_FOLB01000012.1"/>
</dbReference>
<evidence type="ECO:0000313" key="3">
    <source>
        <dbReference type="Proteomes" id="UP000198832"/>
    </source>
</evidence>
<keyword evidence="3" id="KW-1185">Reference proteome</keyword>
<protein>
    <recommendedName>
        <fullName evidence="4">TadE-like protein</fullName>
    </recommendedName>
</protein>
<evidence type="ECO:0000313" key="2">
    <source>
        <dbReference type="EMBL" id="SFC83579.1"/>
    </source>
</evidence>
<dbReference type="Proteomes" id="UP000198832">
    <property type="component" value="Unassembled WGS sequence"/>
</dbReference>
<evidence type="ECO:0000256" key="1">
    <source>
        <dbReference type="SAM" id="Phobius"/>
    </source>
</evidence>
<keyword evidence="1" id="KW-0472">Membrane</keyword>
<accession>A0A1I1MDY9</accession>
<evidence type="ECO:0008006" key="4">
    <source>
        <dbReference type="Google" id="ProtNLM"/>
    </source>
</evidence>
<dbReference type="STRING" id="574651.SAMN04487968_11252"/>
<proteinExistence type="predicted"/>
<dbReference type="AlphaFoldDB" id="A0A1I1MDY9"/>
<dbReference type="OrthoDB" id="3746929at2"/>
<keyword evidence="1" id="KW-1133">Transmembrane helix</keyword>
<gene>
    <name evidence="2" type="ORF">SAMN04487968_11252</name>
</gene>
<dbReference type="EMBL" id="FOLB01000012">
    <property type="protein sequence ID" value="SFC83579.1"/>
    <property type="molecule type" value="Genomic_DNA"/>
</dbReference>
<sequence length="155" mass="16370">MSRAVSRLRDQRGSALVEFSWLAILLLVPLIWIVLSVFEVQRGAFAISAAARAAGRAYALADSDALGSARAEQAARQALADQGLEAAPLDLRVTCRPYPHACHAGTSVITVHVATRVGLPWLPASFGLGKPVFALDSSHTVPIGQFQEVGDAAAR</sequence>
<name>A0A1I1MDY9_9ACTN</name>
<feature type="transmembrane region" description="Helical" evidence="1">
    <location>
        <begin position="20"/>
        <end position="38"/>
    </location>
</feature>
<reference evidence="2 3" key="1">
    <citation type="submission" date="2016-10" db="EMBL/GenBank/DDBJ databases">
        <authorList>
            <person name="de Groot N.N."/>
        </authorList>
    </citation>
    <scope>NUCLEOTIDE SEQUENCE [LARGE SCALE GENOMIC DNA]</scope>
    <source>
        <strain evidence="2 3">CGMCC 1.7056</strain>
    </source>
</reference>